<gene>
    <name evidence="1" type="ORF">ERS852510_02707</name>
</gene>
<name>A0A174S9R5_BACUN</name>
<evidence type="ECO:0000313" key="1">
    <source>
        <dbReference type="EMBL" id="CUP93081.1"/>
    </source>
</evidence>
<dbReference type="Pfam" id="PF12992">
    <property type="entry name" value="DUF3876"/>
    <property type="match status" value="1"/>
</dbReference>
<sequence>MKAIRKFPFRNLCGSWKSNLHSPPVEVFYDGKYFCLALIYHPDTVIMSRIYQTGRGLFVDLLGEVRIGYDAETDELYLSTEGEYIRANEW</sequence>
<dbReference type="EMBL" id="CZAO01000012">
    <property type="protein sequence ID" value="CUP93081.1"/>
    <property type="molecule type" value="Genomic_DNA"/>
</dbReference>
<dbReference type="AlphaFoldDB" id="A0A174S9R5"/>
<protein>
    <submittedName>
        <fullName evidence="1">DUF based on B. Theta Gene description</fullName>
    </submittedName>
</protein>
<accession>A0A174S9R5</accession>
<proteinExistence type="predicted"/>
<dbReference type="RefSeq" id="WP_057253720.1">
    <property type="nucleotide sequence ID" value="NZ_CZAO01000012.1"/>
</dbReference>
<evidence type="ECO:0000313" key="2">
    <source>
        <dbReference type="Proteomes" id="UP000095766"/>
    </source>
</evidence>
<organism evidence="1 2">
    <name type="scientific">Bacteroides uniformis</name>
    <dbReference type="NCBI Taxonomy" id="820"/>
    <lineage>
        <taxon>Bacteria</taxon>
        <taxon>Pseudomonadati</taxon>
        <taxon>Bacteroidota</taxon>
        <taxon>Bacteroidia</taxon>
        <taxon>Bacteroidales</taxon>
        <taxon>Bacteroidaceae</taxon>
        <taxon>Bacteroides</taxon>
    </lineage>
</organism>
<dbReference type="Proteomes" id="UP000095766">
    <property type="component" value="Unassembled WGS sequence"/>
</dbReference>
<reference evidence="1 2" key="1">
    <citation type="submission" date="2015-09" db="EMBL/GenBank/DDBJ databases">
        <authorList>
            <consortium name="Pathogen Informatics"/>
        </authorList>
    </citation>
    <scope>NUCLEOTIDE SEQUENCE [LARGE SCALE GENOMIC DNA]</scope>
    <source>
        <strain evidence="1 2">2789STDY5834898</strain>
    </source>
</reference>
<dbReference type="InterPro" id="IPR024452">
    <property type="entry name" value="DUF3876"/>
</dbReference>